<evidence type="ECO:0000313" key="3">
    <source>
        <dbReference type="EMBL" id="TKX26036.1"/>
    </source>
</evidence>
<feature type="domain" description="CPAF-like PDZ" evidence="2">
    <location>
        <begin position="158"/>
        <end position="277"/>
    </location>
</feature>
<dbReference type="PANTHER" id="PTHR37049:SF4">
    <property type="entry name" value="RHODANESE DOMAIN-CONTAINING PROTEIN"/>
    <property type="match status" value="1"/>
</dbReference>
<dbReference type="AlphaFoldDB" id="A0A4U7BAM1"/>
<dbReference type="EMBL" id="PTQR01000020">
    <property type="protein sequence ID" value="TKX26036.1"/>
    <property type="molecule type" value="Genomic_DNA"/>
</dbReference>
<evidence type="ECO:0000259" key="2">
    <source>
        <dbReference type="Pfam" id="PF23658"/>
    </source>
</evidence>
<organism evidence="3 4">
    <name type="scientific">Elsinoe australis</name>
    <dbReference type="NCBI Taxonomy" id="40998"/>
    <lineage>
        <taxon>Eukaryota</taxon>
        <taxon>Fungi</taxon>
        <taxon>Dikarya</taxon>
        <taxon>Ascomycota</taxon>
        <taxon>Pezizomycotina</taxon>
        <taxon>Dothideomycetes</taxon>
        <taxon>Dothideomycetidae</taxon>
        <taxon>Myriangiales</taxon>
        <taxon>Elsinoaceae</taxon>
        <taxon>Elsinoe</taxon>
    </lineage>
</organism>
<comment type="caution">
    <text evidence="3">The sequence shown here is derived from an EMBL/GenBank/DDBJ whole genome shotgun (WGS) entry which is preliminary data.</text>
</comment>
<dbReference type="InterPro" id="IPR029045">
    <property type="entry name" value="ClpP/crotonase-like_dom_sf"/>
</dbReference>
<protein>
    <submittedName>
        <fullName evidence="3">Peptidase-like protein 3</fullName>
    </submittedName>
</protein>
<dbReference type="PANTHER" id="PTHR37049">
    <property type="entry name" value="PEPTIDASE S41 FAMILY PROTEIN"/>
    <property type="match status" value="1"/>
</dbReference>
<sequence>MHFLSLAALAAATFTGARTASLQSRSTSVEPCALVSSTTRDPSTGYVSVKAEDAYHCLLSIPINKARANDFLDGLEAAWSFHSTQSWLKDPPSTYTAKPVDLIGSLSDIRAGVENGTVDGEYKLQLAVQDLIWQVADGHFTFDMDLGSAFKFTDNETGSIVSIAEHSNELPLRYYSITDLRAALSGTANISAITLINGINATRYMQSLAYYTYYADPDSAWNQAFTDIPRTDMHQYYGIFSSGPFRSNLYRGPVTTISYANGTSNNYTNMASSPLDFTGVDSGQAFYDKFISTKLNTTCNFTAGGLTAPQQTQNTTGAVIRPHFPASQYVDAEGTIAGYLLNGSYSDIAVLSITSFEENAPQISQKVLSNFLDACQKTGRKQLLIDVSSNSGGNAFLPFDYFKQLFPSVEPYNANIARASPELDLLLSNVSAANEMRRQQGTSLEELETSGGYLIFDTATYTSLNGSALSSQELLGPVAYHGDVYTNLFSRHYSDPNVTLAGGSLVVSGYGNMSSVAPQPFKSEDILLISNGQCDSACALFAHYLKYQGKVKQLAIGGRPQEGPMSAVGGTRSSLVESLWNLMEYVEAGQTLLPNFKELIEVTQLGSLAKNGCALQNRAADPTLQTALQVNLFNNIAQGDENLTPIQFTYEAADCRIFNTAAMVLNMTATWTAAADVWRGNFHGCVAGSTGQNTSLSGDGGLYNGGKLDNDTVIGNGSTQGGTSHSNTLTSGAAKNTLYWLLPGLAFAGAIAGL</sequence>
<reference evidence="3 4" key="1">
    <citation type="submission" date="2018-02" db="EMBL/GenBank/DDBJ databases">
        <title>Draft genome sequences of Elsinoe sp., causing black scab on jojoba.</title>
        <authorList>
            <person name="Stodart B."/>
            <person name="Jeffress S."/>
            <person name="Ash G."/>
            <person name="Arun Chinnappa K."/>
        </authorList>
    </citation>
    <scope>NUCLEOTIDE SEQUENCE [LARGE SCALE GENOMIC DNA]</scope>
    <source>
        <strain evidence="3 4">Hillstone_2</strain>
    </source>
</reference>
<accession>A0A4U7BAM1</accession>
<dbReference type="Pfam" id="PF23658">
    <property type="entry name" value="PDZ_CPAF_rel"/>
    <property type="match status" value="1"/>
</dbReference>
<keyword evidence="1" id="KW-0732">Signal</keyword>
<evidence type="ECO:0000313" key="4">
    <source>
        <dbReference type="Proteomes" id="UP000308133"/>
    </source>
</evidence>
<evidence type="ECO:0000256" key="1">
    <source>
        <dbReference type="SAM" id="SignalP"/>
    </source>
</evidence>
<dbReference type="Proteomes" id="UP000308133">
    <property type="component" value="Unassembled WGS sequence"/>
</dbReference>
<gene>
    <name evidence="3" type="ORF">C1H76_1688</name>
</gene>
<feature type="chain" id="PRO_5020205115" evidence="1">
    <location>
        <begin position="20"/>
        <end position="754"/>
    </location>
</feature>
<dbReference type="Gene3D" id="3.90.226.10">
    <property type="entry name" value="2-enoyl-CoA Hydratase, Chain A, domain 1"/>
    <property type="match status" value="1"/>
</dbReference>
<name>A0A4U7BAM1_9PEZI</name>
<dbReference type="InterPro" id="IPR052766">
    <property type="entry name" value="S41A_metabolite_peptidase"/>
</dbReference>
<feature type="signal peptide" evidence="1">
    <location>
        <begin position="1"/>
        <end position="19"/>
    </location>
</feature>
<dbReference type="SUPFAM" id="SSF52096">
    <property type="entry name" value="ClpP/crotonase"/>
    <property type="match status" value="1"/>
</dbReference>
<dbReference type="InterPro" id="IPR056186">
    <property type="entry name" value="PDZ_CPAF-rel"/>
</dbReference>
<proteinExistence type="predicted"/>